<feature type="domain" description="Glycosyltransferase RgtA/B/C/D-like" evidence="10">
    <location>
        <begin position="70"/>
        <end position="193"/>
    </location>
</feature>
<comment type="subcellular location">
    <subcellularLocation>
        <location evidence="1">Cell membrane</location>
        <topology evidence="1">Multi-pass membrane protein</topology>
    </subcellularLocation>
</comment>
<dbReference type="GO" id="GO:0016763">
    <property type="term" value="F:pentosyltransferase activity"/>
    <property type="evidence" value="ECO:0007669"/>
    <property type="project" value="TreeGrafter"/>
</dbReference>
<keyword evidence="5 9" id="KW-0812">Transmembrane</keyword>
<sequence>MALFVAALLIYAATRLIGLADFPIYFFSDEAIQAVSAAELIRDGFRNSDGLLWPPYFKNYAVWNLSLSVYLQLLPARLLGLSVLVTRLVSVWVGLLGMAAVAGTLRNVFRARGWYLSVLVLAATPAWFLHSRTAFETAEMVAFYALFIYCYLLYRTRSPRYVYPALVFAAAAFYSYSNGQAIIGVLALALAVVDAPYHWRVVRGGAGEQGSRGAGENSAPLLPRSPAPLLLFLALAALLAWPYLRFRLAYPTDLAYHLRSLDSYWFRDIAAADKLAEFARRYLYGLSPAYWFQPNDHDLIRHRMGESLGHMRVVFLPLVVLGVVVAVGRGLRKSPGATHFPEWVAPSGVNSDPSATHFPEWVAPEGDTLEPAQGATHFRKWVAPERGAPERVAPAAAYRVVLLALLAAPVGAALVDVAITRVLSVVVPVTLLIGIGIDWLLTVVSGQWAVGSETAEPTPRSSPATRPAPLATHHPPLATHHAPPATRHAPLATRLSTLIFILLALMSLGTLRYALAEGPRWYSDYTMGGMQYGAAQLFALIEQRLAADPATEIILTPNWANGADMFPRFFLSDADQQRVRTLNVDAFLAEPRPLTPDMLFIMMPDEVERAQASGKFAAVAVEETVAYPDGRPGFLLARLAYAPNVAEVFAAELEALRQPVTETITLDGQPVTVTHTRFEAGQLADLFDGDTFTLVRHIAGNPVSYSFVFDAPRPVGGLAADFGTMDVGLTVTLTPPDGAPVTITQEFRGLGPDPHVEMPFPGAPPLVAEMTVEIRDLNAGEDVKIHVRELRLTSE</sequence>
<dbReference type="InterPro" id="IPR050297">
    <property type="entry name" value="LipidA_mod_glycosyltrf_83"/>
</dbReference>
<feature type="transmembrane region" description="Helical" evidence="9">
    <location>
        <begin position="422"/>
        <end position="441"/>
    </location>
</feature>
<dbReference type="KEGG" id="pbf:CFX0092_B0778"/>
<evidence type="ECO:0000313" key="12">
    <source>
        <dbReference type="Proteomes" id="UP000215027"/>
    </source>
</evidence>
<evidence type="ECO:0000313" key="11">
    <source>
        <dbReference type="EMBL" id="CUS06312.1"/>
    </source>
</evidence>
<accession>A0A160T8D7</accession>
<keyword evidence="3" id="KW-0328">Glycosyltransferase</keyword>
<feature type="transmembrane region" description="Helical" evidence="9">
    <location>
        <begin position="313"/>
        <end position="331"/>
    </location>
</feature>
<keyword evidence="2" id="KW-1003">Cell membrane</keyword>
<organism evidence="11 12">
    <name type="scientific">Candidatus Promineifilum breve</name>
    <dbReference type="NCBI Taxonomy" id="1806508"/>
    <lineage>
        <taxon>Bacteria</taxon>
        <taxon>Bacillati</taxon>
        <taxon>Chloroflexota</taxon>
        <taxon>Ardenticatenia</taxon>
        <taxon>Candidatus Promineifilales</taxon>
        <taxon>Candidatus Promineifilaceae</taxon>
        <taxon>Candidatus Promineifilum</taxon>
    </lineage>
</organism>
<evidence type="ECO:0000259" key="10">
    <source>
        <dbReference type="Pfam" id="PF13231"/>
    </source>
</evidence>
<dbReference type="GO" id="GO:0009103">
    <property type="term" value="P:lipopolysaccharide biosynthetic process"/>
    <property type="evidence" value="ECO:0007669"/>
    <property type="project" value="UniProtKB-ARBA"/>
</dbReference>
<dbReference type="GO" id="GO:0010041">
    <property type="term" value="P:response to iron(III) ion"/>
    <property type="evidence" value="ECO:0007669"/>
    <property type="project" value="TreeGrafter"/>
</dbReference>
<feature type="transmembrane region" description="Helical" evidence="9">
    <location>
        <begin position="166"/>
        <end position="193"/>
    </location>
</feature>
<evidence type="ECO:0000256" key="2">
    <source>
        <dbReference type="ARBA" id="ARBA00022475"/>
    </source>
</evidence>
<dbReference type="EMBL" id="LN890656">
    <property type="protein sequence ID" value="CUS06312.1"/>
    <property type="molecule type" value="Genomic_DNA"/>
</dbReference>
<dbReference type="Pfam" id="PF13231">
    <property type="entry name" value="PMT_2"/>
    <property type="match status" value="1"/>
</dbReference>
<feature type="region of interest" description="Disordered" evidence="8">
    <location>
        <begin position="452"/>
        <end position="484"/>
    </location>
</feature>
<feature type="transmembrane region" description="Helical" evidence="9">
    <location>
        <begin position="227"/>
        <end position="244"/>
    </location>
</feature>
<name>A0A160T8D7_9CHLR</name>
<keyword evidence="4" id="KW-0808">Transferase</keyword>
<gene>
    <name evidence="11" type="ORF">CFX0092_B0778</name>
</gene>
<dbReference type="Proteomes" id="UP000215027">
    <property type="component" value="Chromosome II"/>
</dbReference>
<feature type="transmembrane region" description="Helical" evidence="9">
    <location>
        <begin position="396"/>
        <end position="415"/>
    </location>
</feature>
<feature type="transmembrane region" description="Helical" evidence="9">
    <location>
        <begin position="495"/>
        <end position="515"/>
    </location>
</feature>
<keyword evidence="12" id="KW-1185">Reference proteome</keyword>
<evidence type="ECO:0000256" key="6">
    <source>
        <dbReference type="ARBA" id="ARBA00022989"/>
    </source>
</evidence>
<reference evidence="11" key="1">
    <citation type="submission" date="2016-01" db="EMBL/GenBank/DDBJ databases">
        <authorList>
            <person name="Mcilroy J.S."/>
            <person name="Karst M S."/>
            <person name="Albertsen M."/>
        </authorList>
    </citation>
    <scope>NUCLEOTIDE SEQUENCE</scope>
    <source>
        <strain evidence="11">Cfx-K</strain>
    </source>
</reference>
<keyword evidence="6 9" id="KW-1133">Transmembrane helix</keyword>
<dbReference type="GO" id="GO:0005886">
    <property type="term" value="C:plasma membrane"/>
    <property type="evidence" value="ECO:0007669"/>
    <property type="project" value="UniProtKB-SubCell"/>
</dbReference>
<evidence type="ECO:0000256" key="8">
    <source>
        <dbReference type="SAM" id="MobiDB-lite"/>
    </source>
</evidence>
<dbReference type="PANTHER" id="PTHR33908">
    <property type="entry name" value="MANNOSYLTRANSFERASE YKCB-RELATED"/>
    <property type="match status" value="1"/>
</dbReference>
<evidence type="ECO:0000256" key="1">
    <source>
        <dbReference type="ARBA" id="ARBA00004651"/>
    </source>
</evidence>
<evidence type="ECO:0000256" key="4">
    <source>
        <dbReference type="ARBA" id="ARBA00022679"/>
    </source>
</evidence>
<protein>
    <recommendedName>
        <fullName evidence="10">Glycosyltransferase RgtA/B/C/D-like domain-containing protein</fullName>
    </recommendedName>
</protein>
<feature type="transmembrane region" description="Helical" evidence="9">
    <location>
        <begin position="113"/>
        <end position="129"/>
    </location>
</feature>
<feature type="compositionally biased region" description="Low complexity" evidence="8">
    <location>
        <begin position="463"/>
        <end position="484"/>
    </location>
</feature>
<evidence type="ECO:0000256" key="9">
    <source>
        <dbReference type="SAM" id="Phobius"/>
    </source>
</evidence>
<evidence type="ECO:0000256" key="3">
    <source>
        <dbReference type="ARBA" id="ARBA00022676"/>
    </source>
</evidence>
<dbReference type="AlphaFoldDB" id="A0A160T8D7"/>
<proteinExistence type="predicted"/>
<dbReference type="InterPro" id="IPR038731">
    <property type="entry name" value="RgtA/B/C-like"/>
</dbReference>
<feature type="transmembrane region" description="Helical" evidence="9">
    <location>
        <begin position="135"/>
        <end position="154"/>
    </location>
</feature>
<evidence type="ECO:0000256" key="5">
    <source>
        <dbReference type="ARBA" id="ARBA00022692"/>
    </source>
</evidence>
<feature type="transmembrane region" description="Helical" evidence="9">
    <location>
        <begin position="78"/>
        <end position="101"/>
    </location>
</feature>
<evidence type="ECO:0000256" key="7">
    <source>
        <dbReference type="ARBA" id="ARBA00023136"/>
    </source>
</evidence>
<dbReference type="PANTHER" id="PTHR33908:SF3">
    <property type="entry name" value="UNDECAPRENYL PHOSPHATE-ALPHA-4-AMINO-4-DEOXY-L-ARABINOSE ARABINOSYL TRANSFERASE"/>
    <property type="match status" value="1"/>
</dbReference>
<keyword evidence="7 9" id="KW-0472">Membrane</keyword>